<reference evidence="2 3" key="2">
    <citation type="journal article" date="2023" name="Mol. Biol. Evol.">
        <title>Genomics of Secondarily Temperate Adaptation in the Only Non-Antarctic Icefish.</title>
        <authorList>
            <person name="Rivera-Colon A.G."/>
            <person name="Rayamajhi N."/>
            <person name="Minhas B.F."/>
            <person name="Madrigal G."/>
            <person name="Bilyk K.T."/>
            <person name="Yoon V."/>
            <person name="Hune M."/>
            <person name="Gregory S."/>
            <person name="Cheng C.H.C."/>
            <person name="Catchen J.M."/>
        </authorList>
    </citation>
    <scope>NUCLEOTIDE SEQUENCE [LARGE SCALE GENOMIC DNA]</scope>
    <source>
        <strain evidence="2">JMC-PN-2008</strain>
    </source>
</reference>
<accession>A0AAN7X9D6</accession>
<gene>
    <name evidence="2" type="ORF">PBY51_005516</name>
</gene>
<keyword evidence="3" id="KW-1185">Reference proteome</keyword>
<dbReference type="AlphaFoldDB" id="A0AAN7X9D6"/>
<proteinExistence type="predicted"/>
<protein>
    <submittedName>
        <fullName evidence="2">Uncharacterized protein</fullName>
    </submittedName>
</protein>
<feature type="compositionally biased region" description="Basic residues" evidence="1">
    <location>
        <begin position="185"/>
        <end position="196"/>
    </location>
</feature>
<organism evidence="2 3">
    <name type="scientific">Eleginops maclovinus</name>
    <name type="common">Patagonian blennie</name>
    <name type="synonym">Eleginus maclovinus</name>
    <dbReference type="NCBI Taxonomy" id="56733"/>
    <lineage>
        <taxon>Eukaryota</taxon>
        <taxon>Metazoa</taxon>
        <taxon>Chordata</taxon>
        <taxon>Craniata</taxon>
        <taxon>Vertebrata</taxon>
        <taxon>Euteleostomi</taxon>
        <taxon>Actinopterygii</taxon>
        <taxon>Neopterygii</taxon>
        <taxon>Teleostei</taxon>
        <taxon>Neoteleostei</taxon>
        <taxon>Acanthomorphata</taxon>
        <taxon>Eupercaria</taxon>
        <taxon>Perciformes</taxon>
        <taxon>Notothenioidei</taxon>
        <taxon>Eleginopidae</taxon>
        <taxon>Eleginops</taxon>
    </lineage>
</organism>
<feature type="region of interest" description="Disordered" evidence="1">
    <location>
        <begin position="152"/>
        <end position="196"/>
    </location>
</feature>
<feature type="region of interest" description="Disordered" evidence="1">
    <location>
        <begin position="1"/>
        <end position="111"/>
    </location>
</feature>
<feature type="compositionally biased region" description="Polar residues" evidence="1">
    <location>
        <begin position="165"/>
        <end position="180"/>
    </location>
</feature>
<feature type="compositionally biased region" description="Basic and acidic residues" evidence="1">
    <location>
        <begin position="62"/>
        <end position="72"/>
    </location>
</feature>
<feature type="compositionally biased region" description="Polar residues" evidence="1">
    <location>
        <begin position="1"/>
        <end position="15"/>
    </location>
</feature>
<name>A0AAN7X9D6_ELEMC</name>
<feature type="compositionally biased region" description="Low complexity" evidence="1">
    <location>
        <begin position="23"/>
        <end position="42"/>
    </location>
</feature>
<reference evidence="2 3" key="1">
    <citation type="journal article" date="2023" name="Genes (Basel)">
        <title>Chromosome-Level Genome Assembly and Circadian Gene Repertoire of the Patagonia Blennie Eleginops maclovinus-The Closest Ancestral Proxy of Antarctic Cryonotothenioids.</title>
        <authorList>
            <person name="Cheng C.C."/>
            <person name="Rivera-Colon A.G."/>
            <person name="Minhas B.F."/>
            <person name="Wilson L."/>
            <person name="Rayamajhi N."/>
            <person name="Vargas-Chacoff L."/>
            <person name="Catchen J.M."/>
        </authorList>
    </citation>
    <scope>NUCLEOTIDE SEQUENCE [LARGE SCALE GENOMIC DNA]</scope>
    <source>
        <strain evidence="2">JMC-PN-2008</strain>
    </source>
</reference>
<evidence type="ECO:0000313" key="2">
    <source>
        <dbReference type="EMBL" id="KAK5855415.1"/>
    </source>
</evidence>
<dbReference type="EMBL" id="JAUZQC010000018">
    <property type="protein sequence ID" value="KAK5855415.1"/>
    <property type="molecule type" value="Genomic_DNA"/>
</dbReference>
<feature type="compositionally biased region" description="Polar residues" evidence="1">
    <location>
        <begin position="97"/>
        <end position="111"/>
    </location>
</feature>
<comment type="caution">
    <text evidence="2">The sequence shown here is derived from an EMBL/GenBank/DDBJ whole genome shotgun (WGS) entry which is preliminary data.</text>
</comment>
<evidence type="ECO:0000256" key="1">
    <source>
        <dbReference type="SAM" id="MobiDB-lite"/>
    </source>
</evidence>
<evidence type="ECO:0000313" key="3">
    <source>
        <dbReference type="Proteomes" id="UP001346869"/>
    </source>
</evidence>
<dbReference type="Proteomes" id="UP001346869">
    <property type="component" value="Unassembled WGS sequence"/>
</dbReference>
<sequence>MASSYGKSLPESNKVNGPVFQPRSYSRSYNSKSSGKGPSGKKFALTKTHSIPDKFGGYAIRRLKDPDQEKVSVRKPQQAYVAPQRQASNPAYVAPQRQASNPTYVAPQQQASNPTYVAPQWQASNQNYETPNKAYVAPQWQATNQAYETPNKAHVAPQRQAAPQAYTSPQAAPFKSQVQSAHKEAKWRRVRPKWGQ</sequence>